<dbReference type="SMART" id="SM00634">
    <property type="entry name" value="BID_1"/>
    <property type="match status" value="2"/>
</dbReference>
<dbReference type="InterPro" id="IPR012334">
    <property type="entry name" value="Pectin_lyas_fold"/>
</dbReference>
<dbReference type="InterPro" id="IPR011050">
    <property type="entry name" value="Pectin_lyase_fold/virulence"/>
</dbReference>
<dbReference type="SUPFAM" id="SSF49373">
    <property type="entry name" value="Invasin/intimin cell-adhesion fragments"/>
    <property type="match status" value="3"/>
</dbReference>
<dbReference type="eggNOG" id="arCOG02486">
    <property type="taxonomic scope" value="Archaea"/>
</dbReference>
<dbReference type="NCBIfam" id="TIGR03804">
    <property type="entry name" value="para_beta_helix"/>
    <property type="match status" value="2"/>
</dbReference>
<accession>A5UN24</accession>
<evidence type="ECO:0000256" key="1">
    <source>
        <dbReference type="ARBA" id="ARBA00010116"/>
    </source>
</evidence>
<keyword evidence="4" id="KW-1185">Reference proteome</keyword>
<dbReference type="EMBL" id="CP000678">
    <property type="protein sequence ID" value="ABQ87602.1"/>
    <property type="molecule type" value="Genomic_DNA"/>
</dbReference>
<dbReference type="Gene3D" id="2.60.40.1120">
    <property type="entry name" value="Carboxypeptidase-like, regulatory domain"/>
    <property type="match status" value="2"/>
</dbReference>
<dbReference type="KEGG" id="msi:Msm_1397"/>
<reference evidence="3 4" key="1">
    <citation type="journal article" date="2007" name="Proc. Natl. Acad. Sci. U.S.A.">
        <title>Genomic and metabolic adaptations of Methanobrevibacter smithii to the human gut.</title>
        <authorList>
            <person name="Samuel B.S."/>
            <person name="Hansen E.E."/>
            <person name="Manchester J.K."/>
            <person name="Coutinho P.M."/>
            <person name="Henrissat B."/>
            <person name="Fulton R."/>
            <person name="Latreille P."/>
            <person name="Kim K."/>
            <person name="Wilson R.K."/>
            <person name="Gordon J.I."/>
        </authorList>
    </citation>
    <scope>NUCLEOTIDE SEQUENCE [LARGE SCALE GENOMIC DNA]</scope>
    <source>
        <strain evidence="4">ATCC 35061 / DSM 861 / OCM 144 / PS</strain>
    </source>
</reference>
<dbReference type="InterPro" id="IPR039448">
    <property type="entry name" value="Beta_helix"/>
</dbReference>
<proteinExistence type="inferred from homology"/>
<dbReference type="Gene3D" id="2.60.40.10">
    <property type="entry name" value="Immunoglobulins"/>
    <property type="match status" value="1"/>
</dbReference>
<organism evidence="3 4">
    <name type="scientific">Methanobrevibacter smithii (strain ATCC 35061 / DSM 861 / OCM 144 / PS)</name>
    <dbReference type="NCBI Taxonomy" id="420247"/>
    <lineage>
        <taxon>Archaea</taxon>
        <taxon>Methanobacteriati</taxon>
        <taxon>Methanobacteriota</taxon>
        <taxon>Methanomada group</taxon>
        <taxon>Methanobacteria</taxon>
        <taxon>Methanobacteriales</taxon>
        <taxon>Methanobacteriaceae</taxon>
        <taxon>Methanobrevibacter</taxon>
    </lineage>
</organism>
<feature type="domain" description="Big-1" evidence="2">
    <location>
        <begin position="769"/>
        <end position="846"/>
    </location>
</feature>
<dbReference type="Proteomes" id="UP000001992">
    <property type="component" value="Chromosome"/>
</dbReference>
<dbReference type="SUPFAM" id="SSF51126">
    <property type="entry name" value="Pectin lyase-like"/>
    <property type="match status" value="2"/>
</dbReference>
<dbReference type="Pfam" id="PF13229">
    <property type="entry name" value="Beta_helix"/>
    <property type="match status" value="2"/>
</dbReference>
<dbReference type="HOGENOM" id="CLU_254649_0_0_2"/>
<gene>
    <name evidence="3" type="ordered locus">Msm_1397</name>
</gene>
<dbReference type="InterPro" id="IPR022441">
    <property type="entry name" value="Para_beta_helix_rpt-2"/>
</dbReference>
<dbReference type="PATRIC" id="fig|420247.28.peg.1391"/>
<dbReference type="BioCyc" id="MSMI420247:GHWZ-1434-MONOMER"/>
<feature type="domain" description="Big-1" evidence="2">
    <location>
        <begin position="666"/>
        <end position="762"/>
    </location>
</feature>
<dbReference type="eggNOG" id="arCOG02519">
    <property type="taxonomic scope" value="Archaea"/>
</dbReference>
<evidence type="ECO:0000313" key="4">
    <source>
        <dbReference type="Proteomes" id="UP000001992"/>
    </source>
</evidence>
<dbReference type="STRING" id="420247.Msm_1397"/>
<dbReference type="Gene3D" id="2.160.20.10">
    <property type="entry name" value="Single-stranded right-handed beta-helix, Pectin lyase-like"/>
    <property type="match status" value="3"/>
</dbReference>
<evidence type="ECO:0000313" key="3">
    <source>
        <dbReference type="EMBL" id="ABQ87602.1"/>
    </source>
</evidence>
<comment type="similarity">
    <text evidence="1">Belongs to the intimin/invasin family.</text>
</comment>
<name>A5UN24_METS3</name>
<dbReference type="InterPro" id="IPR013783">
    <property type="entry name" value="Ig-like_fold"/>
</dbReference>
<protein>
    <submittedName>
        <fullName evidence="3">Adhesin-like protein</fullName>
    </submittedName>
</protein>
<dbReference type="SMART" id="SM00710">
    <property type="entry name" value="PbH1"/>
    <property type="match status" value="15"/>
</dbReference>
<dbReference type="InterPro" id="IPR003344">
    <property type="entry name" value="Big_1_dom"/>
</dbReference>
<dbReference type="InterPro" id="IPR006626">
    <property type="entry name" value="PbH1"/>
</dbReference>
<evidence type="ECO:0000259" key="2">
    <source>
        <dbReference type="SMART" id="SM00634"/>
    </source>
</evidence>
<sequence>MIFIINHIAIKYEVNNMNKKIILILISIFVLFAFAQGISAADMDNSTNAISQAETHEVLGTTYVVDGSAENQMNDPTIQTAINNAKAGDTIEITGKNYEHCHFVVDKKLNIISNVGTTMSTCPSNIKGSNGVGIFYFSPEASGSVLSGFTFVNDAAKNGEVDPYAVYIEGAKDIQITNNIIDQVTNGPGIYIKDASNITINNNNIQYSQNGILIENNNKITIKDNDIENNKNSGIYIGEGNKNINIINNNIVKNNWKGVVVNSANNVNIISNVIMANRDNPVQARAKNGAGIYVDCAVDSLKINGNYIFENGNYGIFDTYKTKESFEENYKSQEINFNIFVGHNTRGIFAQQNEAGQTGIIYVGSNAYSFEQLCPSTFYEPGILKDGTQDMIFGEMTKISKGIYKITFINAKTGEVVKCLSAGNVTFFLNKEGTDSSIKPGDTYQIVSIINGTATVNFKNATFKPTQNVLIALGPGYGTISQTNTSTRPCAYYNIPDSDIPSNDTKSSDLTIQNTNIYYGGKLIYILKDNDGTAIANANISLTINGKTYNKTTDKDGIAYMNIRLVSSKQYNVTATYAGTDDYKGTTLNSTITVIPTITAEDVEKIFRNQTQYYPKLTDSNGNPLKDTKVTMNINGVFYTKITNEKGIATQNINLLPGKYIITSTNTATGESISNTIIVKPNMDQNTDLVKYYKNGTQYNVRALDGQGNPLANQEITFNINGVFYTKTTNDKGIATQNINLLPGKYIITAIYNNCFVSNNITVLPNMDQNTDLVKYYKNGTQYNVRALDGQGNPLANQEITFNINGVFYTKTTNDKGIATLNINLHPGKYIITAIYNNCFVSNNITVLPVLTADDLTKYFGIPASLNSKLVDGQGNPLANQTVTYNINGVFYNKITDVNGIAKLNINLNPGEYIATITHESTFASAKVVVLNPQVVKENATNSEIQNIINSIDNKGAVKFLGKFYNDISLDITKSIILTSDVNTTLNGKLNTCVLNIKADNVLVKNLNINGNNVSGIVVNNVKNTVIENNNINNLLNKSNMDNYNSGKTLLPGNGIALLNSKNTVIENNNIQYYYNGIYLNGAKYTTIQKNTITKNNFGVEFDKGASNTLINDNDIIENIGFKTMTMIEGPYGYGISMRHSGVNVTVTNNRINNNYMGVFIDAKNCSGIVITGNEISNSTIEGLTVNENYTYAPGAVLVVENNAIYNNAKGPSQIILGEVSANPNGIYGPGEWNDTLKLELGPNWYGTNRYTTWGLNQTGPGTICPRIHTTLIPYNISCISPGKYEVTFYNNGSIASKLPDLTTYFVLNYNTDKEEVVEVVVHQGKATFEFSTKNYDSSNNIIEGFSVFDPNRPKTVIYTYNVPESEIPK</sequence>
<dbReference type="InterPro" id="IPR008964">
    <property type="entry name" value="Invasin/intimin_cell_adhesion"/>
</dbReference>
<dbReference type="EnsemblBacteria" id="ABQ87602">
    <property type="protein sequence ID" value="ABQ87602"/>
    <property type="gene ID" value="Msm_1397"/>
</dbReference>